<reference evidence="1" key="1">
    <citation type="submission" date="2023-11" db="EMBL/GenBank/DDBJ databases">
        <authorList>
            <person name="Poullet M."/>
        </authorList>
    </citation>
    <scope>NUCLEOTIDE SEQUENCE</scope>
    <source>
        <strain evidence="1">E1834</strain>
    </source>
</reference>
<name>A0ACB1A416_MELEN</name>
<proteinExistence type="predicted"/>
<sequence length="48" mass="5299">MIDCLVQCVPKNTSATNKKARSLGVIADFSTLIEENFGVKITELKKED</sequence>
<accession>A0ACB1A416</accession>
<organism evidence="1 2">
    <name type="scientific">Meloidogyne enterolobii</name>
    <name type="common">Root-knot nematode worm</name>
    <name type="synonym">Meloidogyne mayaguensis</name>
    <dbReference type="NCBI Taxonomy" id="390850"/>
    <lineage>
        <taxon>Eukaryota</taxon>
        <taxon>Metazoa</taxon>
        <taxon>Ecdysozoa</taxon>
        <taxon>Nematoda</taxon>
        <taxon>Chromadorea</taxon>
        <taxon>Rhabditida</taxon>
        <taxon>Tylenchina</taxon>
        <taxon>Tylenchomorpha</taxon>
        <taxon>Tylenchoidea</taxon>
        <taxon>Meloidogynidae</taxon>
        <taxon>Meloidogyninae</taxon>
        <taxon>Meloidogyne</taxon>
    </lineage>
</organism>
<evidence type="ECO:0000313" key="1">
    <source>
        <dbReference type="EMBL" id="CAK5086060.1"/>
    </source>
</evidence>
<keyword evidence="2" id="KW-1185">Reference proteome</keyword>
<protein>
    <submittedName>
        <fullName evidence="1">Uncharacterized protein</fullName>
    </submittedName>
</protein>
<comment type="caution">
    <text evidence="1">The sequence shown here is derived from an EMBL/GenBank/DDBJ whole genome shotgun (WGS) entry which is preliminary data.</text>
</comment>
<evidence type="ECO:0000313" key="2">
    <source>
        <dbReference type="Proteomes" id="UP001497535"/>
    </source>
</evidence>
<gene>
    <name evidence="1" type="ORF">MENTE1834_LOCUS33547</name>
</gene>
<dbReference type="Proteomes" id="UP001497535">
    <property type="component" value="Unassembled WGS sequence"/>
</dbReference>
<dbReference type="EMBL" id="CAVMJV010000059">
    <property type="protein sequence ID" value="CAK5086060.1"/>
    <property type="molecule type" value="Genomic_DNA"/>
</dbReference>